<accession>A0AAV4HMU5</accession>
<dbReference type="Proteomes" id="UP000762676">
    <property type="component" value="Unassembled WGS sequence"/>
</dbReference>
<evidence type="ECO:0000313" key="2">
    <source>
        <dbReference type="Proteomes" id="UP000762676"/>
    </source>
</evidence>
<name>A0AAV4HMU5_9GAST</name>
<comment type="caution">
    <text evidence="1">The sequence shown here is derived from an EMBL/GenBank/DDBJ whole genome shotgun (WGS) entry which is preliminary data.</text>
</comment>
<gene>
    <name evidence="1" type="ORF">ElyMa_002760400</name>
</gene>
<sequence length="120" mass="13241">MKRKKAQTLLHAVRDYLSTKTLAARFASLILHYNLAITDLADSPKLRVMQANGKQLGNATKSIDLSVIFGSANFGADGEHTAMITRRLAREMAITVATCNLLEKSINTNKAEKYRVMCEA</sequence>
<evidence type="ECO:0000313" key="1">
    <source>
        <dbReference type="EMBL" id="GFR98030.1"/>
    </source>
</evidence>
<proteinExistence type="predicted"/>
<dbReference type="EMBL" id="BMAT01005660">
    <property type="protein sequence ID" value="GFR98030.1"/>
    <property type="molecule type" value="Genomic_DNA"/>
</dbReference>
<organism evidence="1 2">
    <name type="scientific">Elysia marginata</name>
    <dbReference type="NCBI Taxonomy" id="1093978"/>
    <lineage>
        <taxon>Eukaryota</taxon>
        <taxon>Metazoa</taxon>
        <taxon>Spiralia</taxon>
        <taxon>Lophotrochozoa</taxon>
        <taxon>Mollusca</taxon>
        <taxon>Gastropoda</taxon>
        <taxon>Heterobranchia</taxon>
        <taxon>Euthyneura</taxon>
        <taxon>Panpulmonata</taxon>
        <taxon>Sacoglossa</taxon>
        <taxon>Placobranchoidea</taxon>
        <taxon>Plakobranchidae</taxon>
        <taxon>Elysia</taxon>
    </lineage>
</organism>
<reference evidence="1 2" key="1">
    <citation type="journal article" date="2021" name="Elife">
        <title>Chloroplast acquisition without the gene transfer in kleptoplastic sea slugs, Plakobranchus ocellatus.</title>
        <authorList>
            <person name="Maeda T."/>
            <person name="Takahashi S."/>
            <person name="Yoshida T."/>
            <person name="Shimamura S."/>
            <person name="Takaki Y."/>
            <person name="Nagai Y."/>
            <person name="Toyoda A."/>
            <person name="Suzuki Y."/>
            <person name="Arimoto A."/>
            <person name="Ishii H."/>
            <person name="Satoh N."/>
            <person name="Nishiyama T."/>
            <person name="Hasebe M."/>
            <person name="Maruyama T."/>
            <person name="Minagawa J."/>
            <person name="Obokata J."/>
            <person name="Shigenobu S."/>
        </authorList>
    </citation>
    <scope>NUCLEOTIDE SEQUENCE [LARGE SCALE GENOMIC DNA]</scope>
</reference>
<dbReference type="AlphaFoldDB" id="A0AAV4HMU5"/>
<keyword evidence="2" id="KW-1185">Reference proteome</keyword>
<protein>
    <submittedName>
        <fullName evidence="1">Uncharacterized protein</fullName>
    </submittedName>
</protein>